<dbReference type="SUPFAM" id="SSF52047">
    <property type="entry name" value="RNI-like"/>
    <property type="match status" value="1"/>
</dbReference>
<name>A0A9R0V2Z3_TRITD</name>
<keyword evidence="4" id="KW-1185">Reference proteome</keyword>
<dbReference type="OMA" id="IIARIRC"/>
<proteinExistence type="predicted"/>
<evidence type="ECO:0000259" key="2">
    <source>
        <dbReference type="Pfam" id="PF23598"/>
    </source>
</evidence>
<dbReference type="Proteomes" id="UP000324705">
    <property type="component" value="Chromosome 1B"/>
</dbReference>
<dbReference type="InterPro" id="IPR055414">
    <property type="entry name" value="LRR_R13L4/SHOC2-like"/>
</dbReference>
<feature type="domain" description="Disease resistance R13L4/SHOC-2-like LRR" evidence="2">
    <location>
        <begin position="2"/>
        <end position="204"/>
    </location>
</feature>
<dbReference type="Gramene" id="TRITD1Bv1G009850.1">
    <property type="protein sequence ID" value="TRITD1Bv1G009850.1"/>
    <property type="gene ID" value="TRITD1Bv1G009850"/>
</dbReference>
<evidence type="ECO:0000256" key="1">
    <source>
        <dbReference type="ARBA" id="ARBA00022737"/>
    </source>
</evidence>
<sequence length="211" mass="23835">MFHSTLCKLGSYKLQSVHICGGTSYLFELLDSWPPLPSCLQRFEMGTTEYCLSKLPKWITPDLSSLAYLDINLNVITEEVLGILGELSALLCLKLYTNTVHKDRLVLQGRGFRCLKEFIFQPSSEGAGSLLFEKGALPKLERLQLWFSVSMAKSYGFYLGIEHLPYLKVLLVILQKRDATSSEVEAAEVAIRNEASLHPNHPRLTLELRNE</sequence>
<evidence type="ECO:0000313" key="3">
    <source>
        <dbReference type="EMBL" id="VAH12775.1"/>
    </source>
</evidence>
<accession>A0A9R0V2Z3</accession>
<dbReference type="EMBL" id="LT934112">
    <property type="protein sequence ID" value="VAH12775.1"/>
    <property type="molecule type" value="Genomic_DNA"/>
</dbReference>
<keyword evidence="1" id="KW-0677">Repeat</keyword>
<dbReference type="Pfam" id="PF23598">
    <property type="entry name" value="LRR_14"/>
    <property type="match status" value="1"/>
</dbReference>
<dbReference type="AlphaFoldDB" id="A0A9R0V2Z3"/>
<reference evidence="3 4" key="1">
    <citation type="submission" date="2017-09" db="EMBL/GenBank/DDBJ databases">
        <authorList>
            <consortium name="International Durum Wheat Genome Sequencing Consortium (IDWGSC)"/>
            <person name="Milanesi L."/>
        </authorList>
    </citation>
    <scope>NUCLEOTIDE SEQUENCE [LARGE SCALE GENOMIC DNA]</scope>
    <source>
        <strain evidence="4">cv. Svevo</strain>
    </source>
</reference>
<evidence type="ECO:0000313" key="4">
    <source>
        <dbReference type="Proteomes" id="UP000324705"/>
    </source>
</evidence>
<organism evidence="3 4">
    <name type="scientific">Triticum turgidum subsp. durum</name>
    <name type="common">Durum wheat</name>
    <name type="synonym">Triticum durum</name>
    <dbReference type="NCBI Taxonomy" id="4567"/>
    <lineage>
        <taxon>Eukaryota</taxon>
        <taxon>Viridiplantae</taxon>
        <taxon>Streptophyta</taxon>
        <taxon>Embryophyta</taxon>
        <taxon>Tracheophyta</taxon>
        <taxon>Spermatophyta</taxon>
        <taxon>Magnoliopsida</taxon>
        <taxon>Liliopsida</taxon>
        <taxon>Poales</taxon>
        <taxon>Poaceae</taxon>
        <taxon>BOP clade</taxon>
        <taxon>Pooideae</taxon>
        <taxon>Triticodae</taxon>
        <taxon>Triticeae</taxon>
        <taxon>Triticinae</taxon>
        <taxon>Triticum</taxon>
    </lineage>
</organism>
<protein>
    <recommendedName>
        <fullName evidence="2">Disease resistance R13L4/SHOC-2-like LRR domain-containing protein</fullName>
    </recommendedName>
</protein>
<gene>
    <name evidence="3" type="ORF">TRITD_1Bv1G009850</name>
</gene>